<accession>A0ABZ3E5Z5</accession>
<protein>
    <submittedName>
        <fullName evidence="3">N-acetylmuramidase family protein</fullName>
    </submittedName>
</protein>
<gene>
    <name evidence="3" type="ORF">AAGT77_06020</name>
</gene>
<dbReference type="RefSeq" id="WP_342632133.1">
    <property type="nucleotide sequence ID" value="NZ_CP152380.1"/>
</dbReference>
<dbReference type="Pfam" id="PF11860">
    <property type="entry name" value="Muramidase"/>
    <property type="match status" value="1"/>
</dbReference>
<proteinExistence type="predicted"/>
<dbReference type="Gene3D" id="1.10.101.10">
    <property type="entry name" value="PGBD-like superfamily/PGBD"/>
    <property type="match status" value="1"/>
</dbReference>
<dbReference type="Proteomes" id="UP001445268">
    <property type="component" value="Chromosome"/>
</dbReference>
<sequence length="266" mass="29752">MILKHGDVGSEVASLQARLVSAGYTVEVDGWFGDETEKAVIRFQRQHGLMVDGIAGPATLARLDPASTVSAEKLLSEEDLKYAARRLGVQLAALKAVTEVESKESGFLPSGRPVILFERHIMYRRLPKRDRDQLASAHPELVNQKPGGYIGGESEWRRLTRACALDRTAGIESASWGLFQIMGFHWQHLGYASAAVFSEAMHRSEGEQLEAFVRFIKQDKALHQALKDRDWPAFAERYNGPAYARNQYDTRMAAAYDRFRAVGRIS</sequence>
<feature type="domain" description="Peptidoglycan binding-like" evidence="1">
    <location>
        <begin position="9"/>
        <end position="63"/>
    </location>
</feature>
<dbReference type="InterPro" id="IPR002477">
    <property type="entry name" value="Peptidoglycan-bd-like"/>
</dbReference>
<dbReference type="SUPFAM" id="SSF47090">
    <property type="entry name" value="PGBD-like"/>
    <property type="match status" value="1"/>
</dbReference>
<dbReference type="InterPro" id="IPR036365">
    <property type="entry name" value="PGBD-like_sf"/>
</dbReference>
<dbReference type="InterPro" id="IPR024408">
    <property type="entry name" value="Muramidase"/>
</dbReference>
<evidence type="ECO:0000313" key="3">
    <source>
        <dbReference type="EMBL" id="XAF55102.1"/>
    </source>
</evidence>
<feature type="domain" description="N-acetylmuramidase" evidence="2">
    <location>
        <begin position="91"/>
        <end position="259"/>
    </location>
</feature>
<name>A0ABZ3E5Z5_9GAMM</name>
<evidence type="ECO:0000259" key="2">
    <source>
        <dbReference type="Pfam" id="PF11860"/>
    </source>
</evidence>
<keyword evidence="4" id="KW-1185">Reference proteome</keyword>
<dbReference type="Pfam" id="PF01471">
    <property type="entry name" value="PG_binding_1"/>
    <property type="match status" value="1"/>
</dbReference>
<evidence type="ECO:0000313" key="4">
    <source>
        <dbReference type="Proteomes" id="UP001445268"/>
    </source>
</evidence>
<dbReference type="InterPro" id="IPR036366">
    <property type="entry name" value="PGBDSf"/>
</dbReference>
<organism evidence="3 4">
    <name type="scientific">Marinobacter alkaliphilus</name>
    <dbReference type="NCBI Taxonomy" id="254719"/>
    <lineage>
        <taxon>Bacteria</taxon>
        <taxon>Pseudomonadati</taxon>
        <taxon>Pseudomonadota</taxon>
        <taxon>Gammaproteobacteria</taxon>
        <taxon>Pseudomonadales</taxon>
        <taxon>Marinobacteraceae</taxon>
        <taxon>Marinobacter</taxon>
    </lineage>
</organism>
<dbReference type="EMBL" id="CP152380">
    <property type="protein sequence ID" value="XAF55102.1"/>
    <property type="molecule type" value="Genomic_DNA"/>
</dbReference>
<reference evidence="3 4" key="1">
    <citation type="submission" date="2024-04" db="EMBL/GenBank/DDBJ databases">
        <title>Marinobacter sp. SBY-1.</title>
        <authorList>
            <person name="Pan C."/>
        </authorList>
    </citation>
    <scope>NUCLEOTIDE SEQUENCE [LARGE SCALE GENOMIC DNA]</scope>
    <source>
        <strain evidence="3 4">SBY-1</strain>
    </source>
</reference>
<evidence type="ECO:0000259" key="1">
    <source>
        <dbReference type="Pfam" id="PF01471"/>
    </source>
</evidence>